<dbReference type="EMBL" id="FQVW01000074">
    <property type="protein sequence ID" value="SHG86421.1"/>
    <property type="molecule type" value="Genomic_DNA"/>
</dbReference>
<gene>
    <name evidence="1" type="ORF">SAMN05216225_10745</name>
</gene>
<dbReference type="InterPro" id="IPR014825">
    <property type="entry name" value="DNA_alkylation"/>
</dbReference>
<organism evidence="1 2">
    <name type="scientific">Ornithinibacillus halophilus</name>
    <dbReference type="NCBI Taxonomy" id="930117"/>
    <lineage>
        <taxon>Bacteria</taxon>
        <taxon>Bacillati</taxon>
        <taxon>Bacillota</taxon>
        <taxon>Bacilli</taxon>
        <taxon>Bacillales</taxon>
        <taxon>Bacillaceae</taxon>
        <taxon>Ornithinibacillus</taxon>
    </lineage>
</organism>
<dbReference type="SUPFAM" id="SSF48371">
    <property type="entry name" value="ARM repeat"/>
    <property type="match status" value="1"/>
</dbReference>
<name>A0A1M5NAA4_9BACI</name>
<proteinExistence type="predicted"/>
<dbReference type="Pfam" id="PF08713">
    <property type="entry name" value="DNA_alkylation"/>
    <property type="match status" value="1"/>
</dbReference>
<dbReference type="Proteomes" id="UP000183988">
    <property type="component" value="Unassembled WGS sequence"/>
</dbReference>
<dbReference type="RefSeq" id="WP_072892019.1">
    <property type="nucleotide sequence ID" value="NZ_FQVW01000074.1"/>
</dbReference>
<dbReference type="AlphaFoldDB" id="A0A1M5NAA4"/>
<dbReference type="CDD" id="cd06561">
    <property type="entry name" value="AlkD_like"/>
    <property type="match status" value="1"/>
</dbReference>
<evidence type="ECO:0000313" key="1">
    <source>
        <dbReference type="EMBL" id="SHG86421.1"/>
    </source>
</evidence>
<dbReference type="OrthoDB" id="1117222at2"/>
<reference evidence="1 2" key="1">
    <citation type="submission" date="2016-11" db="EMBL/GenBank/DDBJ databases">
        <authorList>
            <person name="Jaros S."/>
            <person name="Januszkiewicz K."/>
            <person name="Wedrychowicz H."/>
        </authorList>
    </citation>
    <scope>NUCLEOTIDE SEQUENCE [LARGE SCALE GENOMIC DNA]</scope>
    <source>
        <strain evidence="1 2">IBRC-M 10683</strain>
    </source>
</reference>
<protein>
    <submittedName>
        <fullName evidence="1">DNA alkylation repair enzyme</fullName>
    </submittedName>
</protein>
<sequence length="222" mass="25678">MNENNATVENLSSKAGNFLSQINSNTKLGDVRKIAKEIKKDHQLAMELWSSERYLPRLLAILIMDKKLLSEDVLEKLDSDMQTHTFDERNNLMDWLMANQLTKSKKTIALMESWKNSPSALQRRAFWYYQARLRWTGKTSPDNTADLLSALEANMAQEEPEVQWAMNFTAGWIGVYDEKYRDRCIKLGEKTGLYKGKMVAKGCTPDYLPEFITIEVNKRLDK</sequence>
<dbReference type="PANTHER" id="PTHR41291">
    <property type="entry name" value="DNA ALKYLATION REPAIR PROTEIN"/>
    <property type="match status" value="1"/>
</dbReference>
<accession>A0A1M5NAA4</accession>
<keyword evidence="2" id="KW-1185">Reference proteome</keyword>
<dbReference type="InterPro" id="IPR016024">
    <property type="entry name" value="ARM-type_fold"/>
</dbReference>
<dbReference type="PANTHER" id="PTHR41291:SF1">
    <property type="entry name" value="DNA ALKYLATION REPAIR PROTEIN"/>
    <property type="match status" value="1"/>
</dbReference>
<evidence type="ECO:0000313" key="2">
    <source>
        <dbReference type="Proteomes" id="UP000183988"/>
    </source>
</evidence>
<dbReference type="STRING" id="930117.SAMN05216225_10745"/>
<dbReference type="Gene3D" id="1.25.10.90">
    <property type="match status" value="1"/>
</dbReference>